<comment type="caution">
    <text evidence="2">The sequence shown here is derived from an EMBL/GenBank/DDBJ whole genome shotgun (WGS) entry which is preliminary data.</text>
</comment>
<sequence>MADHSPKNDAVGNGGKDGNNGNDGSAIGVGVGDSVPPLPNILEACARLNTTLHDERDALNKLYEETLHQQKRAHDCKERADDWELSRDKIFEMIATCEASRKSLQDSARDLVCRYEFYEAQAARVVAEIETLESLLSKTSGHMDILTELVRKL</sequence>
<feature type="region of interest" description="Disordered" evidence="1">
    <location>
        <begin position="1"/>
        <end position="30"/>
    </location>
</feature>
<reference evidence="2 3" key="1">
    <citation type="submission" date="2015-09" db="EMBL/GenBank/DDBJ databases">
        <title>Host preference determinants of Valsa canker pathogens revealed by comparative genomics.</title>
        <authorList>
            <person name="Yin Z."/>
            <person name="Huang L."/>
        </authorList>
    </citation>
    <scope>NUCLEOTIDE SEQUENCE [LARGE SCALE GENOMIC DNA]</scope>
    <source>
        <strain evidence="2 3">SXYLt</strain>
    </source>
</reference>
<evidence type="ECO:0000313" key="2">
    <source>
        <dbReference type="EMBL" id="ROW15012.1"/>
    </source>
</evidence>
<name>A0A423XFS4_9PEZI</name>
<organism evidence="2 3">
    <name type="scientific">Cytospora leucostoma</name>
    <dbReference type="NCBI Taxonomy" id="1230097"/>
    <lineage>
        <taxon>Eukaryota</taxon>
        <taxon>Fungi</taxon>
        <taxon>Dikarya</taxon>
        <taxon>Ascomycota</taxon>
        <taxon>Pezizomycotina</taxon>
        <taxon>Sordariomycetes</taxon>
        <taxon>Sordariomycetidae</taxon>
        <taxon>Diaporthales</taxon>
        <taxon>Cytosporaceae</taxon>
        <taxon>Cytospora</taxon>
    </lineage>
</organism>
<accession>A0A423XFS4</accession>
<dbReference type="InParanoid" id="A0A423XFS4"/>
<dbReference type="Proteomes" id="UP000285146">
    <property type="component" value="Unassembled WGS sequence"/>
</dbReference>
<evidence type="ECO:0000313" key="3">
    <source>
        <dbReference type="Proteomes" id="UP000285146"/>
    </source>
</evidence>
<protein>
    <submittedName>
        <fullName evidence="2">Uncharacterized protein</fullName>
    </submittedName>
</protein>
<dbReference type="AlphaFoldDB" id="A0A423XFS4"/>
<evidence type="ECO:0000256" key="1">
    <source>
        <dbReference type="SAM" id="MobiDB-lite"/>
    </source>
</evidence>
<keyword evidence="3" id="KW-1185">Reference proteome</keyword>
<dbReference type="EMBL" id="LKEB01000011">
    <property type="protein sequence ID" value="ROW15012.1"/>
    <property type="molecule type" value="Genomic_DNA"/>
</dbReference>
<proteinExistence type="predicted"/>
<gene>
    <name evidence="2" type="ORF">VPNG_03482</name>
</gene>